<dbReference type="Proteomes" id="UP000321362">
    <property type="component" value="Chromosome"/>
</dbReference>
<dbReference type="Pfam" id="PF20329">
    <property type="entry name" value="DUF6624"/>
    <property type="match status" value="1"/>
</dbReference>
<protein>
    <submittedName>
        <fullName evidence="1">Uncharacterized protein</fullName>
    </submittedName>
</protein>
<dbReference type="EMBL" id="CP042437">
    <property type="protein sequence ID" value="QEC75537.1"/>
    <property type="molecule type" value="Genomic_DNA"/>
</dbReference>
<accession>A0A5B8VVD1</accession>
<dbReference type="RefSeq" id="WP_147052690.1">
    <property type="nucleotide sequence ID" value="NZ_CP042437.1"/>
</dbReference>
<gene>
    <name evidence="1" type="ORF">FSB76_06090</name>
</gene>
<dbReference type="OrthoDB" id="1164858at2"/>
<name>A0A5B8VVD1_9SPHI</name>
<organism evidence="1 2">
    <name type="scientific">Mucilaginibacter ginsenosidivorax</name>
    <dbReference type="NCBI Taxonomy" id="862126"/>
    <lineage>
        <taxon>Bacteria</taxon>
        <taxon>Pseudomonadati</taxon>
        <taxon>Bacteroidota</taxon>
        <taxon>Sphingobacteriia</taxon>
        <taxon>Sphingobacteriales</taxon>
        <taxon>Sphingobacteriaceae</taxon>
        <taxon>Mucilaginibacter</taxon>
    </lineage>
</organism>
<evidence type="ECO:0000313" key="2">
    <source>
        <dbReference type="Proteomes" id="UP000321362"/>
    </source>
</evidence>
<keyword evidence="2" id="KW-1185">Reference proteome</keyword>
<dbReference type="InterPro" id="IPR046732">
    <property type="entry name" value="DUF6624"/>
</dbReference>
<proteinExistence type="predicted"/>
<reference evidence="1 2" key="1">
    <citation type="journal article" date="2013" name="J. Microbiol.">
        <title>Mucilaginibacter ginsenosidivorax sp. nov., with ginsenoside converting activity isolated from sediment.</title>
        <authorList>
            <person name="Kim J.K."/>
            <person name="Choi T.E."/>
            <person name="Liu Q.M."/>
            <person name="Park H.Y."/>
            <person name="Yi T.H."/>
            <person name="Yoon M.H."/>
            <person name="Kim S.C."/>
            <person name="Im W.T."/>
        </authorList>
    </citation>
    <scope>NUCLEOTIDE SEQUENCE [LARGE SCALE GENOMIC DNA]</scope>
    <source>
        <strain evidence="1 2">KHI28</strain>
    </source>
</reference>
<dbReference type="KEGG" id="mgk:FSB76_06090"/>
<sequence>MKTLTFLLLIFGCFGLPPSAQTSKLNPALIKKIDSMFKDDQFWRIEDQKLQRNQKSVYSAETIQQKWAEADSINEIKAKLIIKKYGFPGYDQVGETSNDFWAIVQHCDDDIAFQEMVLALLKKEVDKNNASKTNYALLTDRVLVGKNQKQIYGTQIKRDPKTGKWAPFPLKYPKLVNKLRKQMDLGPLADYVKQFNR</sequence>
<dbReference type="AlphaFoldDB" id="A0A5B8VVD1"/>
<evidence type="ECO:0000313" key="1">
    <source>
        <dbReference type="EMBL" id="QEC75537.1"/>
    </source>
</evidence>